<dbReference type="GO" id="GO:0098552">
    <property type="term" value="C:side of membrane"/>
    <property type="evidence" value="ECO:0007669"/>
    <property type="project" value="UniProtKB-KW"/>
</dbReference>
<feature type="domain" description="Trypanosome variant surface glycoprotein B-type N-terminal" evidence="12">
    <location>
        <begin position="11"/>
        <end position="368"/>
    </location>
</feature>
<dbReference type="Pfam" id="PF13206">
    <property type="entry name" value="VSG_B"/>
    <property type="match status" value="1"/>
</dbReference>
<feature type="compositionally biased region" description="Low complexity" evidence="9">
    <location>
        <begin position="390"/>
        <end position="401"/>
    </location>
</feature>
<reference evidence="13" key="1">
    <citation type="submission" date="2013-02" db="EMBL/GenBank/DDBJ databases">
        <authorList>
            <person name="Cross G.A.M."/>
            <person name="Kim H.-S."/>
            <person name="Wickstead B."/>
        </authorList>
    </citation>
    <scope>NUCLEOTIDE SEQUENCE</scope>
    <source>
        <strain evidence="13">Lister 427</strain>
    </source>
</reference>
<keyword evidence="6" id="KW-0472">Membrane</keyword>
<proteinExistence type="predicted"/>
<dbReference type="Pfam" id="PF10659">
    <property type="entry name" value="Trypan_glycop_C"/>
    <property type="match status" value="1"/>
</dbReference>
<evidence type="ECO:0000256" key="6">
    <source>
        <dbReference type="ARBA" id="ARBA00023136"/>
    </source>
</evidence>
<evidence type="ECO:0000256" key="3">
    <source>
        <dbReference type="ARBA" id="ARBA00022475"/>
    </source>
</evidence>
<evidence type="ECO:0000259" key="11">
    <source>
        <dbReference type="Pfam" id="PF10659"/>
    </source>
</evidence>
<keyword evidence="3" id="KW-1003">Cell membrane</keyword>
<keyword evidence="4" id="KW-0336">GPI-anchor</keyword>
<dbReference type="VEuPathDB" id="TriTrypDB:Tb927.9.16320"/>
<name>M4SX88_9TRYP</name>
<feature type="compositionally biased region" description="Low complexity" evidence="9">
    <location>
        <begin position="443"/>
        <end position="456"/>
    </location>
</feature>
<dbReference type="InterPro" id="IPR019609">
    <property type="entry name" value="Variant_surf_glycoprt_trypan_C"/>
</dbReference>
<keyword evidence="5 10" id="KW-0732">Signal</keyword>
<dbReference type="VEuPathDB" id="TriTrypDB:Tb427_000480500"/>
<evidence type="ECO:0000256" key="10">
    <source>
        <dbReference type="SAM" id="SignalP"/>
    </source>
</evidence>
<sequence length="507" mass="54981">MMMQFAKLIITIALATTYRRAVAEKADTGAEYKALCWLIRLSQEEPESVVEDPAASAALANIELLNMTLSEESWQQLFNDDTAANNWQAVQEKYTDAGQKQEWQGLWEKWRDAAKRLKTKNTDATWTAKHTVPKLILARKLQQAELAKLAEAATSTYQAYKAAINDAKTKLSKEITDDLDTALNGDKAAKTGKVAPTNWDFGSAARDQNTCKGNKVGKNLIYDIACLCIATTGTNSKGCTGTAPARGWTSTNSQVQEDVQKMLGSCGDLPKLPLSAATLRAAITQFYSSIGRGSDSNNKAGILGQSSQPQQCSGGADNICVLYDEYFSDAGTPKTATMPWAAAVLAAANKLDLRKRKVETADKLLRELLMLETSAEGTFKLSKLTPDMLPSPSNQPQQQTPKEADCNKQQDNSTCKSPCTWNDKATDPNKKCSLDPKKAAEQATQAAETTGAAAATSGCARHGSDKAACENDKTGDKQNCAWRKGKDGEDEKEIEKCRNGSFLENNK</sequence>
<evidence type="ECO:0000256" key="7">
    <source>
        <dbReference type="ARBA" id="ARBA00023180"/>
    </source>
</evidence>
<reference evidence="13" key="2">
    <citation type="journal article" date="2014" name="Mol. Biochem. Parasitol.">
        <title>Capturing the variant surface glycoprotein repertoire (the VSGnome) of Trypanosoma brucei Lister 427.</title>
        <authorList>
            <person name="Cross G.A."/>
            <person name="Kim H.S."/>
            <person name="Wickstead B."/>
        </authorList>
    </citation>
    <scope>NUCLEOTIDE SEQUENCE</scope>
    <source>
        <strain evidence="13">Lister 427</strain>
    </source>
</reference>
<dbReference type="VEuPathDB" id="TriTrypDB:Tbg.972.2.4430"/>
<keyword evidence="7" id="KW-0325">Glycoprotein</keyword>
<evidence type="ECO:0000313" key="13">
    <source>
        <dbReference type="EMBL" id="AGH59891.1"/>
    </source>
</evidence>
<evidence type="ECO:0000259" key="12">
    <source>
        <dbReference type="Pfam" id="PF13206"/>
    </source>
</evidence>
<dbReference type="InterPro" id="IPR025932">
    <property type="entry name" value="Trypano_VSG_B_N_dom"/>
</dbReference>
<comment type="subcellular location">
    <subcellularLocation>
        <location evidence="2">Cell membrane</location>
        <topology evidence="2">Lipid-anchor</topology>
        <topology evidence="2">GPI-anchor</topology>
    </subcellularLocation>
</comment>
<evidence type="ECO:0000256" key="2">
    <source>
        <dbReference type="ARBA" id="ARBA00004609"/>
    </source>
</evidence>
<organism evidence="13">
    <name type="scientific">Trypanosoma brucei</name>
    <dbReference type="NCBI Taxonomy" id="5691"/>
    <lineage>
        <taxon>Eukaryota</taxon>
        <taxon>Discoba</taxon>
        <taxon>Euglenozoa</taxon>
        <taxon>Kinetoplastea</taxon>
        <taxon>Metakinetoplastina</taxon>
        <taxon>Trypanosomatida</taxon>
        <taxon>Trypanosomatidae</taxon>
        <taxon>Trypanosoma</taxon>
    </lineage>
</organism>
<feature type="compositionally biased region" description="Polar residues" evidence="9">
    <location>
        <begin position="409"/>
        <end position="418"/>
    </location>
</feature>
<protein>
    <submittedName>
        <fullName evidence="13">Variant surface glycoprotein 715</fullName>
    </submittedName>
</protein>
<evidence type="ECO:0000256" key="8">
    <source>
        <dbReference type="ARBA" id="ARBA00023288"/>
    </source>
</evidence>
<dbReference type="EMBL" id="KC612460">
    <property type="protein sequence ID" value="AGH59891.1"/>
    <property type="molecule type" value="Genomic_DNA"/>
</dbReference>
<feature type="chain" id="PRO_5004057815" evidence="10">
    <location>
        <begin position="24"/>
        <end position="507"/>
    </location>
</feature>
<dbReference type="InterPro" id="IPR027446">
    <property type="entry name" value="VSG_C_dom_sf"/>
</dbReference>
<evidence type="ECO:0000256" key="5">
    <source>
        <dbReference type="ARBA" id="ARBA00022729"/>
    </source>
</evidence>
<keyword evidence="8" id="KW-0449">Lipoprotein</keyword>
<feature type="domain" description="Trypanosome variant surface glycoprotein C-terminal" evidence="11">
    <location>
        <begin position="406"/>
        <end position="507"/>
    </location>
</feature>
<evidence type="ECO:0000256" key="9">
    <source>
        <dbReference type="SAM" id="MobiDB-lite"/>
    </source>
</evidence>
<feature type="region of interest" description="Disordered" evidence="9">
    <location>
        <begin position="443"/>
        <end position="493"/>
    </location>
</feature>
<dbReference type="Gene3D" id="4.10.110.20">
    <property type="entry name" value="Variant surface glycoprotein MITAT 1.2, VSG 221, C-terminal domain"/>
    <property type="match status" value="1"/>
</dbReference>
<comment type="function">
    <text evidence="1">VSG forms a coat on the surface of the parasite. The trypanosome evades the immune response of the host by expressing a series of antigenically distinct VSGs from an estimated 1000 VSG genes.</text>
</comment>
<evidence type="ECO:0000256" key="1">
    <source>
        <dbReference type="ARBA" id="ARBA00002523"/>
    </source>
</evidence>
<feature type="compositionally biased region" description="Basic and acidic residues" evidence="9">
    <location>
        <begin position="462"/>
        <end position="476"/>
    </location>
</feature>
<feature type="compositionally biased region" description="Basic and acidic residues" evidence="9">
    <location>
        <begin position="484"/>
        <end position="493"/>
    </location>
</feature>
<dbReference type="SUPFAM" id="SSF118251">
    <property type="entry name" value="Variant surface glycoprotein MITAT 1.2, VSG 221, C-terminal domain"/>
    <property type="match status" value="1"/>
</dbReference>
<dbReference type="AlphaFoldDB" id="M4SX88"/>
<feature type="signal peptide" evidence="10">
    <location>
        <begin position="1"/>
        <end position="23"/>
    </location>
</feature>
<dbReference type="GO" id="GO:0005886">
    <property type="term" value="C:plasma membrane"/>
    <property type="evidence" value="ECO:0007669"/>
    <property type="project" value="UniProtKB-SubCell"/>
</dbReference>
<accession>M4SX88</accession>
<evidence type="ECO:0000256" key="4">
    <source>
        <dbReference type="ARBA" id="ARBA00022622"/>
    </source>
</evidence>
<dbReference type="VEuPathDB" id="TriTrypDB:Tb1125.Tb11.v5.0129"/>
<feature type="region of interest" description="Disordered" evidence="9">
    <location>
        <begin position="381"/>
        <end position="418"/>
    </location>
</feature>